<keyword evidence="6" id="KW-0694">RNA-binding</keyword>
<feature type="domain" description="KOW" evidence="9">
    <location>
        <begin position="12"/>
        <end position="39"/>
    </location>
</feature>
<evidence type="ECO:0000256" key="3">
    <source>
        <dbReference type="ARBA" id="ARBA00022980"/>
    </source>
</evidence>
<geneLocation type="chloroplast" evidence="10"/>
<dbReference type="InterPro" id="IPR005825">
    <property type="entry name" value="Ribosomal_uL24_CS"/>
</dbReference>
<dbReference type="Pfam" id="PF00467">
    <property type="entry name" value="KOW"/>
    <property type="match status" value="1"/>
</dbReference>
<dbReference type="GO" id="GO:1990904">
    <property type="term" value="C:ribonucleoprotein complex"/>
    <property type="evidence" value="ECO:0007669"/>
    <property type="project" value="UniProtKB-KW"/>
</dbReference>
<comment type="function">
    <text evidence="1 6">One of two assembly initiator proteins, it binds directly to the 5'-end of the 23S rRNA, where it nucleates assembly of the 50S subunit.</text>
</comment>
<keyword evidence="4 6" id="KW-0687">Ribonucleoprotein</keyword>
<dbReference type="GO" id="GO:0009507">
    <property type="term" value="C:chloroplast"/>
    <property type="evidence" value="ECO:0007669"/>
    <property type="project" value="UniProtKB-SubCell"/>
</dbReference>
<comment type="similarity">
    <text evidence="2 6 7">Belongs to the universal ribosomal protein uL24 family.</text>
</comment>
<evidence type="ECO:0000256" key="4">
    <source>
        <dbReference type="ARBA" id="ARBA00023274"/>
    </source>
</evidence>
<dbReference type="InterPro" id="IPR003256">
    <property type="entry name" value="Ribosomal_uL24"/>
</dbReference>
<dbReference type="Gene3D" id="2.30.30.30">
    <property type="match status" value="1"/>
</dbReference>
<evidence type="ECO:0000313" key="10">
    <source>
        <dbReference type="EMBL" id="SCW23234.1"/>
    </source>
</evidence>
<keyword evidence="6" id="KW-0699">rRNA-binding</keyword>
<dbReference type="SUPFAM" id="SSF50104">
    <property type="entry name" value="Translation proteins SH3-like domain"/>
    <property type="match status" value="1"/>
</dbReference>
<dbReference type="InterPro" id="IPR014722">
    <property type="entry name" value="Rib_uL2_dom2"/>
</dbReference>
<dbReference type="RefSeq" id="YP_009314779.1">
    <property type="nucleotide sequence ID" value="NC_031663.1"/>
</dbReference>
<dbReference type="SMART" id="SM00739">
    <property type="entry name" value="KOW"/>
    <property type="match status" value="1"/>
</dbReference>
<evidence type="ECO:0000256" key="7">
    <source>
        <dbReference type="RuleBase" id="RU003477"/>
    </source>
</evidence>
<evidence type="ECO:0000256" key="2">
    <source>
        <dbReference type="ARBA" id="ARBA00010618"/>
    </source>
</evidence>
<dbReference type="GO" id="GO:0019843">
    <property type="term" value="F:rRNA binding"/>
    <property type="evidence" value="ECO:0007669"/>
    <property type="project" value="UniProtKB-UniRule"/>
</dbReference>
<dbReference type="InterPro" id="IPR008991">
    <property type="entry name" value="Translation_prot_SH3-like_sf"/>
</dbReference>
<evidence type="ECO:0000256" key="1">
    <source>
        <dbReference type="ARBA" id="ARBA00004072"/>
    </source>
</evidence>
<reference evidence="10" key="1">
    <citation type="submission" date="2016-10" db="EMBL/GenBank/DDBJ databases">
        <title>Chloroplast genomes as a tool to resolve red algal phylogenies: a case study in the Nemaliales.</title>
        <authorList>
            <person name="Costa J.F."/>
            <person name="Lin S.M."/>
            <person name="Macaya E.C."/>
            <person name="Fernandez-Garcia C."/>
            <person name="Verbruggen H."/>
        </authorList>
    </citation>
    <scope>NUCLEOTIDE SEQUENCE</scope>
    <source>
        <strain evidence="10">J.0154</strain>
    </source>
</reference>
<gene>
    <name evidence="6 10" type="primary">rpl24</name>
    <name evidence="10" type="ORF">J0154_173</name>
</gene>
<evidence type="ECO:0000256" key="5">
    <source>
        <dbReference type="ARBA" id="ARBA00035282"/>
    </source>
</evidence>
<evidence type="ECO:0000259" key="9">
    <source>
        <dbReference type="SMART" id="SM00739"/>
    </source>
</evidence>
<dbReference type="PANTHER" id="PTHR12903">
    <property type="entry name" value="MITOCHONDRIAL RIBOSOMAL PROTEIN L24"/>
    <property type="match status" value="1"/>
</dbReference>
<dbReference type="HAMAP" id="MF_01326_B">
    <property type="entry name" value="Ribosomal_uL24_B"/>
    <property type="match status" value="1"/>
</dbReference>
<dbReference type="PROSITE" id="PS01108">
    <property type="entry name" value="RIBOSOMAL_L24"/>
    <property type="match status" value="1"/>
</dbReference>
<sequence length="109" mass="12489">MKSRINKKTKLHVKVGDTVKIISGDYKGQVGQVIQTFSKTHRIIVQNINMKTKHLRPVQEGQSGQIIRKEAPIDSSNVMLYDPETKITSRYRKQKTESGQIQRILIKSN</sequence>
<accession>A0A1G4NX80</accession>
<dbReference type="GO" id="GO:0005840">
    <property type="term" value="C:ribosome"/>
    <property type="evidence" value="ECO:0007669"/>
    <property type="project" value="UniProtKB-KW"/>
</dbReference>
<dbReference type="Pfam" id="PF17136">
    <property type="entry name" value="ribosomal_L24"/>
    <property type="match status" value="1"/>
</dbReference>
<proteinExistence type="inferred from homology"/>
<dbReference type="CDD" id="cd06089">
    <property type="entry name" value="KOW_RPL26"/>
    <property type="match status" value="1"/>
</dbReference>
<keyword evidence="3 6" id="KW-0689">Ribosomal protein</keyword>
<keyword evidence="10" id="KW-0150">Chloroplast</keyword>
<evidence type="ECO:0000256" key="6">
    <source>
        <dbReference type="HAMAP-Rule" id="MF_01326"/>
    </source>
</evidence>
<dbReference type="GeneID" id="29999794"/>
<dbReference type="EMBL" id="LT622872">
    <property type="protein sequence ID" value="SCW23234.1"/>
    <property type="molecule type" value="Genomic_DNA"/>
</dbReference>
<dbReference type="NCBIfam" id="TIGR01079">
    <property type="entry name" value="rplX_bact"/>
    <property type="match status" value="1"/>
</dbReference>
<comment type="subunit">
    <text evidence="6">Part of the 50S ribosomal subunit.</text>
</comment>
<dbReference type="InterPro" id="IPR005824">
    <property type="entry name" value="KOW"/>
</dbReference>
<comment type="subcellular location">
    <subcellularLocation>
        <location evidence="6">Plastid</location>
        <location evidence="6">Chloroplast</location>
    </subcellularLocation>
</comment>
<dbReference type="InterPro" id="IPR057264">
    <property type="entry name" value="Ribosomal_uL24_C"/>
</dbReference>
<dbReference type="GO" id="GO:0006412">
    <property type="term" value="P:translation"/>
    <property type="evidence" value="ECO:0007669"/>
    <property type="project" value="UniProtKB-UniRule"/>
</dbReference>
<feature type="region of interest" description="Disordered" evidence="8">
    <location>
        <begin position="89"/>
        <end position="109"/>
    </location>
</feature>
<dbReference type="InterPro" id="IPR041988">
    <property type="entry name" value="Ribosomal_uL24_KOW"/>
</dbReference>
<name>A0A1G4NX80_9FLOR</name>
<reference evidence="10" key="2">
    <citation type="submission" date="2016-10" db="EMBL/GenBank/DDBJ databases">
        <authorList>
            <person name="de Groot N.N."/>
        </authorList>
    </citation>
    <scope>NUCLEOTIDE SEQUENCE</scope>
    <source>
        <strain evidence="10">J.0154</strain>
    </source>
</reference>
<organism evidence="10">
    <name type="scientific">Neoizziella asiatica</name>
    <dbReference type="NCBI Taxonomy" id="1077397"/>
    <lineage>
        <taxon>Eukaryota</taxon>
        <taxon>Rhodophyta</taxon>
        <taxon>Florideophyceae</taxon>
        <taxon>Nemaliophycidae</taxon>
        <taxon>Nemaliales</taxon>
        <taxon>Liagoraceae</taxon>
        <taxon>Neoizziella</taxon>
    </lineage>
</organism>
<dbReference type="AlphaFoldDB" id="A0A1G4NX80"/>
<keyword evidence="10" id="KW-0934">Plastid</keyword>
<evidence type="ECO:0000256" key="8">
    <source>
        <dbReference type="SAM" id="MobiDB-lite"/>
    </source>
</evidence>
<feature type="compositionally biased region" description="Polar residues" evidence="8">
    <location>
        <begin position="97"/>
        <end position="109"/>
    </location>
</feature>
<dbReference type="GO" id="GO:0003735">
    <property type="term" value="F:structural constituent of ribosome"/>
    <property type="evidence" value="ECO:0007669"/>
    <property type="project" value="InterPro"/>
</dbReference>
<protein>
    <recommendedName>
        <fullName evidence="5 6">Large ribosomal subunit protein uL24c</fullName>
    </recommendedName>
</protein>